<comment type="caution">
    <text evidence="3">The sequence shown here is derived from an EMBL/GenBank/DDBJ whole genome shotgun (WGS) entry which is preliminary data.</text>
</comment>
<dbReference type="InterPro" id="IPR042178">
    <property type="entry name" value="Serpin_sf_1"/>
</dbReference>
<dbReference type="InterPro" id="IPR036186">
    <property type="entry name" value="Serpin_sf"/>
</dbReference>
<dbReference type="GO" id="GO:0005615">
    <property type="term" value="C:extracellular space"/>
    <property type="evidence" value="ECO:0007669"/>
    <property type="project" value="InterPro"/>
</dbReference>
<evidence type="ECO:0000313" key="3">
    <source>
        <dbReference type="EMBL" id="OGG46224.1"/>
    </source>
</evidence>
<dbReference type="Pfam" id="PF00079">
    <property type="entry name" value="Serpin"/>
    <property type="match status" value="1"/>
</dbReference>
<dbReference type="PANTHER" id="PTHR11461">
    <property type="entry name" value="SERINE PROTEASE INHIBITOR, SERPIN"/>
    <property type="match status" value="1"/>
</dbReference>
<dbReference type="SMART" id="SM00093">
    <property type="entry name" value="SERPIN"/>
    <property type="match status" value="1"/>
</dbReference>
<name>A0A1F6CAK0_HANXR</name>
<dbReference type="InterPro" id="IPR023795">
    <property type="entry name" value="Serpin_CS"/>
</dbReference>
<dbReference type="GO" id="GO:0004867">
    <property type="term" value="F:serine-type endopeptidase inhibitor activity"/>
    <property type="evidence" value="ECO:0007669"/>
    <property type="project" value="InterPro"/>
</dbReference>
<dbReference type="Gene3D" id="2.30.39.10">
    <property type="entry name" value="Alpha-1-antitrypsin, domain 1"/>
    <property type="match status" value="1"/>
</dbReference>
<sequence length="378" mass="41647">MPSLDQVETDTAAVAFGSNRFAVDLYHAVRPSAGNLFFSPLGISTALAMTSAGAAGATAHQFNEALRFMLDGERLHAAFGRLSDQLQRIAGAPVRIAGALWRQAPRRDSGPAGRPLQPQFVGLLQTCYRSAIEDVNFADDARRRINRWVSDRTEGRISELLGELDPEARFILTNAVYFKATWASPFSPSLTRPGRFEGVEAPMMSQRLTAPCWEDERLQALELAYQEGDLGLVVLLPRPDVRFESFERGLTHKAIGAWLDALEPREVELTMPRFQVQSRYELSRSLVGLGLADAFDRGQADFSEIDGTRELFLSQVCHQTWVEVDEQGTEAAAATGVEAAAACVMPEAMVFRADRPFVFLIRDRASGAILFLGRLVSP</sequence>
<organism evidence="3 4">
    <name type="scientific">Handelsmanbacteria sp. (strain RIFCSPLOWO2_12_FULL_64_10)</name>
    <dbReference type="NCBI Taxonomy" id="1817868"/>
    <lineage>
        <taxon>Bacteria</taxon>
        <taxon>Candidatus Handelsmaniibacteriota</taxon>
    </lineage>
</organism>
<dbReference type="InterPro" id="IPR042185">
    <property type="entry name" value="Serpin_sf_2"/>
</dbReference>
<dbReference type="Gene3D" id="3.30.497.10">
    <property type="entry name" value="Antithrombin, subunit I, domain 2"/>
    <property type="match status" value="1"/>
</dbReference>
<comment type="similarity">
    <text evidence="1">Belongs to the serpin family.</text>
</comment>
<evidence type="ECO:0000256" key="1">
    <source>
        <dbReference type="RuleBase" id="RU000411"/>
    </source>
</evidence>
<evidence type="ECO:0000259" key="2">
    <source>
        <dbReference type="SMART" id="SM00093"/>
    </source>
</evidence>
<dbReference type="PANTHER" id="PTHR11461:SF211">
    <property type="entry name" value="GH10112P-RELATED"/>
    <property type="match status" value="1"/>
</dbReference>
<dbReference type="EMBL" id="MFKF01000332">
    <property type="protein sequence ID" value="OGG46224.1"/>
    <property type="molecule type" value="Genomic_DNA"/>
</dbReference>
<dbReference type="InterPro" id="IPR000215">
    <property type="entry name" value="Serpin_fam"/>
</dbReference>
<reference evidence="3 4" key="1">
    <citation type="journal article" date="2016" name="Nat. Commun.">
        <title>Thousands of microbial genomes shed light on interconnected biogeochemical processes in an aquifer system.</title>
        <authorList>
            <person name="Anantharaman K."/>
            <person name="Brown C.T."/>
            <person name="Hug L.A."/>
            <person name="Sharon I."/>
            <person name="Castelle C.J."/>
            <person name="Probst A.J."/>
            <person name="Thomas B.C."/>
            <person name="Singh A."/>
            <person name="Wilkins M.J."/>
            <person name="Karaoz U."/>
            <person name="Brodie E.L."/>
            <person name="Williams K.H."/>
            <person name="Hubbard S.S."/>
            <person name="Banfield J.F."/>
        </authorList>
    </citation>
    <scope>NUCLEOTIDE SEQUENCE [LARGE SCALE GENOMIC DNA]</scope>
    <source>
        <strain evidence="4">RIFCSPLOWO2_12_FULL_64_10</strain>
    </source>
</reference>
<feature type="domain" description="Serpin" evidence="2">
    <location>
        <begin position="23"/>
        <end position="378"/>
    </location>
</feature>
<gene>
    <name evidence="3" type="ORF">A3F84_08815</name>
</gene>
<evidence type="ECO:0000313" key="4">
    <source>
        <dbReference type="Proteomes" id="UP000178606"/>
    </source>
</evidence>
<dbReference type="CDD" id="cd19590">
    <property type="entry name" value="serpin_thermopin-like"/>
    <property type="match status" value="1"/>
</dbReference>
<dbReference type="SUPFAM" id="SSF56574">
    <property type="entry name" value="Serpins"/>
    <property type="match status" value="1"/>
</dbReference>
<protein>
    <recommendedName>
        <fullName evidence="2">Serpin domain-containing protein</fullName>
    </recommendedName>
</protein>
<accession>A0A1F6CAK0</accession>
<dbReference type="Proteomes" id="UP000178606">
    <property type="component" value="Unassembled WGS sequence"/>
</dbReference>
<dbReference type="InterPro" id="IPR023796">
    <property type="entry name" value="Serpin_dom"/>
</dbReference>
<proteinExistence type="inferred from homology"/>
<dbReference type="AlphaFoldDB" id="A0A1F6CAK0"/>
<dbReference type="PROSITE" id="PS00284">
    <property type="entry name" value="SERPIN"/>
    <property type="match status" value="1"/>
</dbReference>